<dbReference type="GeneTree" id="ENSGT00390000012939"/>
<dbReference type="EMBL" id="JW874212">
    <property type="protein sequence ID" value="AFP06729.1"/>
    <property type="molecule type" value="mRNA"/>
</dbReference>
<evidence type="ECO:0000313" key="4">
    <source>
        <dbReference type="Ensembl" id="ENSCMIP00000004627.1"/>
    </source>
</evidence>
<dbReference type="GO" id="GO:0043130">
    <property type="term" value="F:ubiquitin binding"/>
    <property type="evidence" value="ECO:0007669"/>
    <property type="project" value="TreeGrafter"/>
</dbReference>
<dbReference type="CDD" id="cd17076">
    <property type="entry name" value="UBX_UBXN10"/>
    <property type="match status" value="1"/>
</dbReference>
<dbReference type="RefSeq" id="XP_007900258.1">
    <property type="nucleotide sequence ID" value="XM_007902067.2"/>
</dbReference>
<dbReference type="PANTHER" id="PTHR23322">
    <property type="entry name" value="FAS-ASSOCIATED PROTEIN"/>
    <property type="match status" value="1"/>
</dbReference>
<dbReference type="STRING" id="7868.ENSCMIP00000004627"/>
<feature type="region of interest" description="Disordered" evidence="1">
    <location>
        <begin position="84"/>
        <end position="115"/>
    </location>
</feature>
<dbReference type="Gene3D" id="3.10.20.90">
    <property type="entry name" value="Phosphatidylinositol 3-kinase Catalytic Subunit, Chain A, domain 1"/>
    <property type="match status" value="1"/>
</dbReference>
<feature type="region of interest" description="Disordered" evidence="1">
    <location>
        <begin position="1"/>
        <end position="56"/>
    </location>
</feature>
<dbReference type="OMA" id="ADSFIWQ"/>
<dbReference type="SUPFAM" id="SSF54236">
    <property type="entry name" value="Ubiquitin-like"/>
    <property type="match status" value="1"/>
</dbReference>
<evidence type="ECO:0000256" key="1">
    <source>
        <dbReference type="SAM" id="MobiDB-lite"/>
    </source>
</evidence>
<evidence type="ECO:0000313" key="5">
    <source>
        <dbReference type="Proteomes" id="UP000314986"/>
    </source>
</evidence>
<dbReference type="RefSeq" id="XP_007900259.1">
    <property type="nucleotide sequence ID" value="XM_007902068.2"/>
</dbReference>
<dbReference type="AlphaFoldDB" id="V9L695"/>
<dbReference type="PANTHER" id="PTHR23322:SF28">
    <property type="entry name" value="UBX DOMAIN-CONTAINING PROTEIN 10"/>
    <property type="match status" value="1"/>
</dbReference>
<dbReference type="Ensembl" id="ENSCMIT00000004798.1">
    <property type="protein sequence ID" value="ENSCMIP00000004627.1"/>
    <property type="gene ID" value="ENSCMIG00000002749.1"/>
</dbReference>
<feature type="compositionally biased region" description="Polar residues" evidence="1">
    <location>
        <begin position="1"/>
        <end position="21"/>
    </location>
</feature>
<reference evidence="5" key="1">
    <citation type="journal article" date="2006" name="Science">
        <title>Ancient noncoding elements conserved in the human genome.</title>
        <authorList>
            <person name="Venkatesh B."/>
            <person name="Kirkness E.F."/>
            <person name="Loh Y.H."/>
            <person name="Halpern A.L."/>
            <person name="Lee A.P."/>
            <person name="Johnson J."/>
            <person name="Dandona N."/>
            <person name="Viswanathan L.D."/>
            <person name="Tay A."/>
            <person name="Venter J.C."/>
            <person name="Strausberg R.L."/>
            <person name="Brenner S."/>
        </authorList>
    </citation>
    <scope>NUCLEOTIDE SEQUENCE [LARGE SCALE GENOMIC DNA]</scope>
</reference>
<evidence type="ECO:0000313" key="3">
    <source>
        <dbReference type="EMBL" id="AFP06729.1"/>
    </source>
</evidence>
<reference evidence="5" key="2">
    <citation type="journal article" date="2007" name="PLoS Biol.">
        <title>Survey sequencing and comparative analysis of the elephant shark (Callorhinchus milii) genome.</title>
        <authorList>
            <person name="Venkatesh B."/>
            <person name="Kirkness E.F."/>
            <person name="Loh Y.H."/>
            <person name="Halpern A.L."/>
            <person name="Lee A.P."/>
            <person name="Johnson J."/>
            <person name="Dandona N."/>
            <person name="Viswanathan L.D."/>
            <person name="Tay A."/>
            <person name="Venter J.C."/>
            <person name="Strausberg R.L."/>
            <person name="Brenner S."/>
        </authorList>
    </citation>
    <scope>NUCLEOTIDE SEQUENCE [LARGE SCALE GENOMIC DNA]</scope>
</reference>
<accession>V9L695</accession>
<proteinExistence type="evidence at transcript level"/>
<dbReference type="InterPro" id="IPR001012">
    <property type="entry name" value="UBX_dom"/>
</dbReference>
<feature type="domain" description="UBX" evidence="2">
    <location>
        <begin position="190"/>
        <end position="267"/>
    </location>
</feature>
<dbReference type="GO" id="GO:0036503">
    <property type="term" value="P:ERAD pathway"/>
    <property type="evidence" value="ECO:0007669"/>
    <property type="project" value="TreeGrafter"/>
</dbReference>
<dbReference type="InterPro" id="IPR029071">
    <property type="entry name" value="Ubiquitin-like_domsf"/>
</dbReference>
<sequence>MATAQPTNRPPSGSKSISSFDSPVHSIIEPSRGTMSLPRPKSAKGRSRPTSSYAQKTEACLYSNPVSPPFCELSSSPPAPPLLPASYPPVRTSRATKEEVPELFHQVPSRPSSSLNRYRVLPSIGRREPRHPEVKSILQQTSKLNLHPDREETISLYREKKQPLCKSNAATSKTQLSQCEAPSLPDEPLGSEPKLHLAVKSPTGQRFERCFRPSDTLQTVLSVAECRNNTKYRKCIVETMDIPRRSFLDLSKTLEECGIQNKSVLCILQEDGD</sequence>
<dbReference type="CTD" id="127733"/>
<gene>
    <name evidence="4" type="primary">ubxn10</name>
</gene>
<dbReference type="PROSITE" id="PS50033">
    <property type="entry name" value="UBX"/>
    <property type="match status" value="1"/>
</dbReference>
<name>V9L695_CALMI</name>
<dbReference type="Pfam" id="PF00789">
    <property type="entry name" value="UBX"/>
    <property type="match status" value="1"/>
</dbReference>
<feature type="region of interest" description="Disordered" evidence="1">
    <location>
        <begin position="167"/>
        <end position="192"/>
    </location>
</feature>
<dbReference type="KEGG" id="cmk:103184191"/>
<dbReference type="Proteomes" id="UP000314986">
    <property type="component" value="Unassembled WGS sequence"/>
</dbReference>
<dbReference type="GeneID" id="103184191"/>
<dbReference type="GO" id="GO:0005783">
    <property type="term" value="C:endoplasmic reticulum"/>
    <property type="evidence" value="ECO:0007669"/>
    <property type="project" value="TreeGrafter"/>
</dbReference>
<reference evidence="4" key="4">
    <citation type="submission" date="2025-05" db="UniProtKB">
        <authorList>
            <consortium name="Ensembl"/>
        </authorList>
    </citation>
    <scope>IDENTIFICATION</scope>
</reference>
<organism evidence="3">
    <name type="scientific">Callorhinchus milii</name>
    <name type="common">Ghost shark</name>
    <dbReference type="NCBI Taxonomy" id="7868"/>
    <lineage>
        <taxon>Eukaryota</taxon>
        <taxon>Metazoa</taxon>
        <taxon>Chordata</taxon>
        <taxon>Craniata</taxon>
        <taxon>Vertebrata</taxon>
        <taxon>Chondrichthyes</taxon>
        <taxon>Holocephali</taxon>
        <taxon>Chimaeriformes</taxon>
        <taxon>Callorhinchidae</taxon>
        <taxon>Callorhinchus</taxon>
    </lineage>
</organism>
<evidence type="ECO:0000259" key="2">
    <source>
        <dbReference type="PROSITE" id="PS50033"/>
    </source>
</evidence>
<reference evidence="3 5" key="3">
    <citation type="journal article" date="2014" name="Nature">
        <title>Elephant shark genome provides unique insights into gnathostome evolution.</title>
        <authorList>
            <consortium name="International Elephant Shark Genome Sequencing Consortium"/>
            <person name="Venkatesh B."/>
            <person name="Lee A.P."/>
            <person name="Ravi V."/>
            <person name="Maurya A.K."/>
            <person name="Lian M.M."/>
            <person name="Swann J.B."/>
            <person name="Ohta Y."/>
            <person name="Flajnik M.F."/>
            <person name="Sutoh Y."/>
            <person name="Kasahara M."/>
            <person name="Hoon S."/>
            <person name="Gangu V."/>
            <person name="Roy S.W."/>
            <person name="Irimia M."/>
            <person name="Korzh V."/>
            <person name="Kondrychyn I."/>
            <person name="Lim Z.W."/>
            <person name="Tay B.H."/>
            <person name="Tohari S."/>
            <person name="Kong K.W."/>
            <person name="Ho S."/>
            <person name="Lorente-Galdos B."/>
            <person name="Quilez J."/>
            <person name="Marques-Bonet T."/>
            <person name="Raney B.J."/>
            <person name="Ingham P.W."/>
            <person name="Tay A."/>
            <person name="Hillier L.W."/>
            <person name="Minx P."/>
            <person name="Boehm T."/>
            <person name="Wilson R.K."/>
            <person name="Brenner S."/>
            <person name="Warren W.C."/>
        </authorList>
    </citation>
    <scope>NUCLEOTIDE SEQUENCE</scope>
    <source>
        <tissue evidence="3">Testis</tissue>
    </source>
</reference>
<keyword evidence="5" id="KW-1185">Reference proteome</keyword>
<dbReference type="InterPro" id="IPR050730">
    <property type="entry name" value="UBX_domain-protein"/>
</dbReference>
<feature type="compositionally biased region" description="Polar residues" evidence="1">
    <location>
        <begin position="168"/>
        <end position="180"/>
    </location>
</feature>
<protein>
    <submittedName>
        <fullName evidence="4">UBX domain protein 10</fullName>
    </submittedName>
    <submittedName>
        <fullName evidence="3">UBX domain-containing protein 10</fullName>
    </submittedName>
</protein>
<dbReference type="OrthoDB" id="436606at2759"/>